<dbReference type="EMBL" id="BQKI01000010">
    <property type="protein sequence ID" value="GJN03349.1"/>
    <property type="molecule type" value="Genomic_DNA"/>
</dbReference>
<dbReference type="Proteomes" id="UP001054889">
    <property type="component" value="Unassembled WGS sequence"/>
</dbReference>
<dbReference type="AlphaFoldDB" id="A0AAV5CZ69"/>
<evidence type="ECO:0000313" key="2">
    <source>
        <dbReference type="EMBL" id="GJN03349.1"/>
    </source>
</evidence>
<evidence type="ECO:0000313" key="3">
    <source>
        <dbReference type="Proteomes" id="UP001054889"/>
    </source>
</evidence>
<sequence>MSIPAAALAALMDNDDLLSEFLLRLPPQPSSLPRASLVCNHWHRLVTDPGFRRRFRAHHRNSPLIGVFEDRMDYPFFSHSLVVSERLLSADNPNSSSHIVRTEDSGLGWVILSPKNLQMWEWKVCSEGVARWVLRKTEKMYKILGMM</sequence>
<evidence type="ECO:0000259" key="1">
    <source>
        <dbReference type="Pfam" id="PF00646"/>
    </source>
</evidence>
<dbReference type="SUPFAM" id="SSF81383">
    <property type="entry name" value="F-box domain"/>
    <property type="match status" value="1"/>
</dbReference>
<dbReference type="Gene3D" id="1.20.1280.50">
    <property type="match status" value="1"/>
</dbReference>
<dbReference type="Pfam" id="PF00646">
    <property type="entry name" value="F-box"/>
    <property type="match status" value="1"/>
</dbReference>
<accession>A0AAV5CZ69</accession>
<comment type="caution">
    <text evidence="2">The sequence shown here is derived from an EMBL/GenBank/DDBJ whole genome shotgun (WGS) entry which is preliminary data.</text>
</comment>
<reference evidence="2" key="2">
    <citation type="submission" date="2021-12" db="EMBL/GenBank/DDBJ databases">
        <title>Resequencing data analysis of finger millet.</title>
        <authorList>
            <person name="Hatakeyama M."/>
            <person name="Aluri S."/>
            <person name="Balachadran M.T."/>
            <person name="Sivarajan S.R."/>
            <person name="Poveda L."/>
            <person name="Shimizu-Inatsugi R."/>
            <person name="Schlapbach R."/>
            <person name="Sreeman S.M."/>
            <person name="Shimizu K.K."/>
        </authorList>
    </citation>
    <scope>NUCLEOTIDE SEQUENCE</scope>
</reference>
<name>A0AAV5CZ69_ELECO</name>
<keyword evidence="3" id="KW-1185">Reference proteome</keyword>
<dbReference type="PANTHER" id="PTHR32133">
    <property type="entry name" value="OS07G0120400 PROTEIN"/>
    <property type="match status" value="1"/>
</dbReference>
<dbReference type="InterPro" id="IPR001810">
    <property type="entry name" value="F-box_dom"/>
</dbReference>
<feature type="domain" description="F-box" evidence="1">
    <location>
        <begin position="15"/>
        <end position="53"/>
    </location>
</feature>
<organism evidence="2 3">
    <name type="scientific">Eleusine coracana subsp. coracana</name>
    <dbReference type="NCBI Taxonomy" id="191504"/>
    <lineage>
        <taxon>Eukaryota</taxon>
        <taxon>Viridiplantae</taxon>
        <taxon>Streptophyta</taxon>
        <taxon>Embryophyta</taxon>
        <taxon>Tracheophyta</taxon>
        <taxon>Spermatophyta</taxon>
        <taxon>Magnoliopsida</taxon>
        <taxon>Liliopsida</taxon>
        <taxon>Poales</taxon>
        <taxon>Poaceae</taxon>
        <taxon>PACMAD clade</taxon>
        <taxon>Chloridoideae</taxon>
        <taxon>Cynodonteae</taxon>
        <taxon>Eleusininae</taxon>
        <taxon>Eleusine</taxon>
    </lineage>
</organism>
<dbReference type="InterPro" id="IPR036047">
    <property type="entry name" value="F-box-like_dom_sf"/>
</dbReference>
<gene>
    <name evidence="2" type="primary">ga20785</name>
    <name evidence="2" type="ORF">PR202_ga20785</name>
</gene>
<protein>
    <recommendedName>
        <fullName evidence="1">F-box domain-containing protein</fullName>
    </recommendedName>
</protein>
<proteinExistence type="predicted"/>
<reference evidence="2" key="1">
    <citation type="journal article" date="2018" name="DNA Res.">
        <title>Multiple hybrid de novo genome assembly of finger millet, an orphan allotetraploid crop.</title>
        <authorList>
            <person name="Hatakeyama M."/>
            <person name="Aluri S."/>
            <person name="Balachadran M.T."/>
            <person name="Sivarajan S.R."/>
            <person name="Patrignani A."/>
            <person name="Gruter S."/>
            <person name="Poveda L."/>
            <person name="Shimizu-Inatsugi R."/>
            <person name="Baeten J."/>
            <person name="Francoijs K.J."/>
            <person name="Nataraja K.N."/>
            <person name="Reddy Y.A.N."/>
            <person name="Phadnis S."/>
            <person name="Ravikumar R.L."/>
            <person name="Schlapbach R."/>
            <person name="Sreeman S.M."/>
            <person name="Shimizu K.K."/>
        </authorList>
    </citation>
    <scope>NUCLEOTIDE SEQUENCE</scope>
</reference>